<name>A0A067KLB5_JATCU</name>
<reference evidence="1 2" key="1">
    <citation type="journal article" date="2014" name="PLoS ONE">
        <title>Global Analysis of Gene Expression Profiles in Physic Nut (Jatropha curcas L.) Seedlings Exposed to Salt Stress.</title>
        <authorList>
            <person name="Zhang L."/>
            <person name="Zhang C."/>
            <person name="Wu P."/>
            <person name="Chen Y."/>
            <person name="Li M."/>
            <person name="Jiang H."/>
            <person name="Wu G."/>
        </authorList>
    </citation>
    <scope>NUCLEOTIDE SEQUENCE [LARGE SCALE GENOMIC DNA]</scope>
    <source>
        <strain evidence="2">cv. GZQX0401</strain>
        <tissue evidence="1">Young leaves</tissue>
    </source>
</reference>
<keyword evidence="2" id="KW-1185">Reference proteome</keyword>
<dbReference type="AlphaFoldDB" id="A0A067KLB5"/>
<proteinExistence type="predicted"/>
<dbReference type="EMBL" id="KK914478">
    <property type="protein sequence ID" value="KDP35763.1"/>
    <property type="molecule type" value="Genomic_DNA"/>
</dbReference>
<dbReference type="Proteomes" id="UP000027138">
    <property type="component" value="Unassembled WGS sequence"/>
</dbReference>
<accession>A0A067KLB5</accession>
<evidence type="ECO:0000313" key="1">
    <source>
        <dbReference type="EMBL" id="KDP35763.1"/>
    </source>
</evidence>
<evidence type="ECO:0000313" key="2">
    <source>
        <dbReference type="Proteomes" id="UP000027138"/>
    </source>
</evidence>
<sequence>MQLELKRCRIMKSPVIHAVYGDCSVKGGVDCFIFSIRSFLLHHFRRQSSDDGTAMNGSGEATIEAIFNQIRHTQSKLVMDLESP</sequence>
<organism evidence="1 2">
    <name type="scientific">Jatropha curcas</name>
    <name type="common">Barbados nut</name>
    <dbReference type="NCBI Taxonomy" id="180498"/>
    <lineage>
        <taxon>Eukaryota</taxon>
        <taxon>Viridiplantae</taxon>
        <taxon>Streptophyta</taxon>
        <taxon>Embryophyta</taxon>
        <taxon>Tracheophyta</taxon>
        <taxon>Spermatophyta</taxon>
        <taxon>Magnoliopsida</taxon>
        <taxon>eudicotyledons</taxon>
        <taxon>Gunneridae</taxon>
        <taxon>Pentapetalae</taxon>
        <taxon>rosids</taxon>
        <taxon>fabids</taxon>
        <taxon>Malpighiales</taxon>
        <taxon>Euphorbiaceae</taxon>
        <taxon>Crotonoideae</taxon>
        <taxon>Jatropheae</taxon>
        <taxon>Jatropha</taxon>
    </lineage>
</organism>
<gene>
    <name evidence="1" type="ORF">JCGZ_10843</name>
</gene>
<protein>
    <submittedName>
        <fullName evidence="1">Uncharacterized protein</fullName>
    </submittedName>
</protein>